<feature type="transmembrane region" description="Helical" evidence="2">
    <location>
        <begin position="295"/>
        <end position="312"/>
    </location>
</feature>
<dbReference type="Proteomes" id="UP000051166">
    <property type="component" value="Unassembled WGS sequence"/>
</dbReference>
<keyword evidence="4" id="KW-0645">Protease</keyword>
<feature type="transmembrane region" description="Helical" evidence="2">
    <location>
        <begin position="219"/>
        <end position="238"/>
    </location>
</feature>
<sequence length="314" mass="34793">MAAINNSAKKKFQKKLGKTLLVTAIYFVVFQVVALVASVFLLIGNNSAVKNMLPSAIEQSGVPYFWAIGVGLLVIVAVSPPRLRRQYWIAGKEQISWKKFFSLTAILMTLQIVAGIYGALFEKLVNLIGFSATQQLEAATHSSQSFSMLLYAALLGPLTEEIVFRGYLLRSLAKYGNEMAIIISAYMFGLYHANFVQTPFAFMVGLVFGYVALNYGIKWSIGLHIFNNFVLGDFLTFVLRRLAPARADQLSGIIILGGGIIGAYILARNWSKLRMWWAANREGRHYLRTAFGSKYLLIITLIVVGLACLGLTRV</sequence>
<feature type="transmembrane region" description="Helical" evidence="2">
    <location>
        <begin position="63"/>
        <end position="79"/>
    </location>
</feature>
<comment type="caution">
    <text evidence="4">The sequence shown here is derived from an EMBL/GenBank/DDBJ whole genome shotgun (WGS) entry which is preliminary data.</text>
</comment>
<feature type="transmembrane region" description="Helical" evidence="2">
    <location>
        <begin position="180"/>
        <end position="213"/>
    </location>
</feature>
<dbReference type="PANTHER" id="PTHR36435:SF1">
    <property type="entry name" value="CAAX AMINO TERMINAL PROTEASE FAMILY PROTEIN"/>
    <property type="match status" value="1"/>
</dbReference>
<dbReference type="EMBL" id="AZFQ01000055">
    <property type="protein sequence ID" value="KRL96732.1"/>
    <property type="molecule type" value="Genomic_DNA"/>
</dbReference>
<dbReference type="InterPro" id="IPR052710">
    <property type="entry name" value="CAAX_protease"/>
</dbReference>
<name>A0A0R1UU75_9LACO</name>
<dbReference type="RefSeq" id="WP_056961916.1">
    <property type="nucleotide sequence ID" value="NZ_AZFQ01000055.1"/>
</dbReference>
<proteinExistence type="inferred from homology"/>
<keyword evidence="2" id="KW-1133">Transmembrane helix</keyword>
<feature type="transmembrane region" description="Helical" evidence="2">
    <location>
        <begin position="148"/>
        <end position="168"/>
    </location>
</feature>
<keyword evidence="4" id="KW-0378">Hydrolase</keyword>
<feature type="transmembrane region" description="Helical" evidence="2">
    <location>
        <begin position="100"/>
        <end position="120"/>
    </location>
</feature>
<keyword evidence="5" id="KW-1185">Reference proteome</keyword>
<evidence type="ECO:0000313" key="5">
    <source>
        <dbReference type="Proteomes" id="UP000051166"/>
    </source>
</evidence>
<dbReference type="InterPro" id="IPR003675">
    <property type="entry name" value="Rce1/LyrA-like_dom"/>
</dbReference>
<organism evidence="4 5">
    <name type="scientific">Liquorilactobacillus satsumensis DSM 16230 = JCM 12392</name>
    <dbReference type="NCBI Taxonomy" id="1423801"/>
    <lineage>
        <taxon>Bacteria</taxon>
        <taxon>Bacillati</taxon>
        <taxon>Bacillota</taxon>
        <taxon>Bacilli</taxon>
        <taxon>Lactobacillales</taxon>
        <taxon>Lactobacillaceae</taxon>
        <taxon>Liquorilactobacillus</taxon>
    </lineage>
</organism>
<evidence type="ECO:0000313" key="4">
    <source>
        <dbReference type="EMBL" id="KRL96732.1"/>
    </source>
</evidence>
<dbReference type="PANTHER" id="PTHR36435">
    <property type="entry name" value="SLR1288 PROTEIN"/>
    <property type="match status" value="1"/>
</dbReference>
<protein>
    <submittedName>
        <fullName evidence="4">CAAX amino protease</fullName>
    </submittedName>
</protein>
<dbReference type="OrthoDB" id="8607342at2"/>
<gene>
    <name evidence="4" type="ORF">FD50_GL002011</name>
</gene>
<feature type="transmembrane region" description="Helical" evidence="2">
    <location>
        <begin position="20"/>
        <end position="43"/>
    </location>
</feature>
<evidence type="ECO:0000256" key="1">
    <source>
        <dbReference type="ARBA" id="ARBA00009067"/>
    </source>
</evidence>
<evidence type="ECO:0000259" key="3">
    <source>
        <dbReference type="Pfam" id="PF02517"/>
    </source>
</evidence>
<dbReference type="GeneID" id="98309228"/>
<dbReference type="GO" id="GO:0004175">
    <property type="term" value="F:endopeptidase activity"/>
    <property type="evidence" value="ECO:0007669"/>
    <property type="project" value="UniProtKB-ARBA"/>
</dbReference>
<feature type="transmembrane region" description="Helical" evidence="2">
    <location>
        <begin position="250"/>
        <end position="267"/>
    </location>
</feature>
<keyword evidence="2" id="KW-0472">Membrane</keyword>
<dbReference type="STRING" id="1423801.FD50_GL002011"/>
<feature type="domain" description="CAAX prenyl protease 2/Lysostaphin resistance protein A-like" evidence="3">
    <location>
        <begin position="144"/>
        <end position="230"/>
    </location>
</feature>
<keyword evidence="2" id="KW-0812">Transmembrane</keyword>
<evidence type="ECO:0000256" key="2">
    <source>
        <dbReference type="SAM" id="Phobius"/>
    </source>
</evidence>
<dbReference type="AlphaFoldDB" id="A0A0R1UU75"/>
<reference evidence="4 5" key="1">
    <citation type="journal article" date="2015" name="Genome Announc.">
        <title>Expanding the biotechnology potential of lactobacilli through comparative genomics of 213 strains and associated genera.</title>
        <authorList>
            <person name="Sun Z."/>
            <person name="Harris H.M."/>
            <person name="McCann A."/>
            <person name="Guo C."/>
            <person name="Argimon S."/>
            <person name="Zhang W."/>
            <person name="Yang X."/>
            <person name="Jeffery I.B."/>
            <person name="Cooney J.C."/>
            <person name="Kagawa T.F."/>
            <person name="Liu W."/>
            <person name="Song Y."/>
            <person name="Salvetti E."/>
            <person name="Wrobel A."/>
            <person name="Rasinkangas P."/>
            <person name="Parkhill J."/>
            <person name="Rea M.C."/>
            <person name="O'Sullivan O."/>
            <person name="Ritari J."/>
            <person name="Douillard F.P."/>
            <person name="Paul Ross R."/>
            <person name="Yang R."/>
            <person name="Briner A.E."/>
            <person name="Felis G.E."/>
            <person name="de Vos W.M."/>
            <person name="Barrangou R."/>
            <person name="Klaenhammer T.R."/>
            <person name="Caufield P.W."/>
            <person name="Cui Y."/>
            <person name="Zhang H."/>
            <person name="O'Toole P.W."/>
        </authorList>
    </citation>
    <scope>NUCLEOTIDE SEQUENCE [LARGE SCALE GENOMIC DNA]</scope>
    <source>
        <strain evidence="4 5">DSM 16230</strain>
    </source>
</reference>
<accession>A0A0R1UU75</accession>
<dbReference type="Pfam" id="PF02517">
    <property type="entry name" value="Rce1-like"/>
    <property type="match status" value="1"/>
</dbReference>
<dbReference type="GO" id="GO:0080120">
    <property type="term" value="P:CAAX-box protein maturation"/>
    <property type="evidence" value="ECO:0007669"/>
    <property type="project" value="UniProtKB-ARBA"/>
</dbReference>
<comment type="similarity">
    <text evidence="1">Belongs to the UPF0177 family.</text>
</comment>
<dbReference type="GO" id="GO:0006508">
    <property type="term" value="P:proteolysis"/>
    <property type="evidence" value="ECO:0007669"/>
    <property type="project" value="UniProtKB-KW"/>
</dbReference>
<dbReference type="PATRIC" id="fig|1423801.4.peg.2055"/>